<dbReference type="PANTHER" id="PTHR21256:SF2">
    <property type="entry name" value="HISTIDINE BIOSYNTHESIS TRIFUNCTIONAL PROTEIN"/>
    <property type="match status" value="1"/>
</dbReference>
<evidence type="ECO:0000256" key="17">
    <source>
        <dbReference type="ARBA" id="ARBA00022840"/>
    </source>
</evidence>
<keyword evidence="14" id="KW-0547">Nucleotide-binding</keyword>
<keyword evidence="16" id="KW-0862">Zinc</keyword>
<comment type="catalytic activity">
    <reaction evidence="1">
        <text>1-(5-phospho-beta-D-ribosyl)-5'-AMP + H2O = 1-(5-phospho-beta-D-ribosyl)-5-[(5-phospho-beta-D-ribosylamino)methylideneamino]imidazole-4-carboxamide</text>
        <dbReference type="Rhea" id="RHEA:20049"/>
        <dbReference type="ChEBI" id="CHEBI:15377"/>
        <dbReference type="ChEBI" id="CHEBI:58435"/>
        <dbReference type="ChEBI" id="CHEBI:59457"/>
        <dbReference type="EC" id="3.5.4.19"/>
    </reaction>
</comment>
<dbReference type="GO" id="GO:0004399">
    <property type="term" value="F:histidinol dehydrogenase activity"/>
    <property type="evidence" value="ECO:0007669"/>
    <property type="project" value="UniProtKB-EC"/>
</dbReference>
<dbReference type="InterPro" id="IPR021130">
    <property type="entry name" value="PRib-ATP_PPHydrolase-like"/>
</dbReference>
<dbReference type="OrthoDB" id="1703565at2759"/>
<proteinExistence type="inferred from homology"/>
<dbReference type="CDD" id="cd11546">
    <property type="entry name" value="NTP-PPase_His4"/>
    <property type="match status" value="1"/>
</dbReference>
<evidence type="ECO:0000256" key="15">
    <source>
        <dbReference type="ARBA" id="ARBA00022801"/>
    </source>
</evidence>
<keyword evidence="12" id="KW-0028">Amino-acid biosynthesis</keyword>
<keyword evidence="21" id="KW-0511">Multifunctional enzyme</keyword>
<evidence type="ECO:0000256" key="8">
    <source>
        <dbReference type="ARBA" id="ARBA00012414"/>
    </source>
</evidence>
<gene>
    <name evidence="24" type="ORF">CANCADRAFT_28128</name>
</gene>
<dbReference type="InterPro" id="IPR012131">
    <property type="entry name" value="Hstdl_DH"/>
</dbReference>
<evidence type="ECO:0000256" key="7">
    <source>
        <dbReference type="ARBA" id="ARBA00008260"/>
    </source>
</evidence>
<dbReference type="InterPro" id="IPR008179">
    <property type="entry name" value="HisE"/>
</dbReference>
<comment type="pathway">
    <text evidence="5">Amino-acid biosynthesis; L-histidine biosynthesis; L-histidine from 5-phospho-alpha-D-ribose 1-diphosphate: step 3/9.</text>
</comment>
<dbReference type="SUPFAM" id="SSF101386">
    <property type="entry name" value="all-alpha NTP pyrophosphatases"/>
    <property type="match status" value="1"/>
</dbReference>
<reference evidence="25" key="1">
    <citation type="submission" date="2016-02" db="EMBL/GenBank/DDBJ databases">
        <title>Comparative genomics of biotechnologically important yeasts.</title>
        <authorList>
            <consortium name="DOE Joint Genome Institute"/>
            <person name="Riley R."/>
            <person name="Haridas S."/>
            <person name="Wolfe K.H."/>
            <person name="Lopes M.R."/>
            <person name="Hittinger C.T."/>
            <person name="Goker M."/>
            <person name="Salamov A."/>
            <person name="Wisecaver J."/>
            <person name="Long T.M."/>
            <person name="Aerts A.L."/>
            <person name="Barry K."/>
            <person name="Choi C."/>
            <person name="Clum A."/>
            <person name="Coughlan A.Y."/>
            <person name="Deshpande S."/>
            <person name="Douglass A.P."/>
            <person name="Hanson S.J."/>
            <person name="Klenk H.-P."/>
            <person name="Labutti K."/>
            <person name="Lapidus A."/>
            <person name="Lindquist E."/>
            <person name="Lipzen A."/>
            <person name="Meier-Kolthoff J.P."/>
            <person name="Ohm R.A."/>
            <person name="Otillar R.P."/>
            <person name="Pangilinan J."/>
            <person name="Peng Y."/>
            <person name="Rokas A."/>
            <person name="Rosa C.A."/>
            <person name="Scheuner C."/>
            <person name="Sibirny A.A."/>
            <person name="Slot J.C."/>
            <person name="Stielow J.B."/>
            <person name="Sun H."/>
            <person name="Kurtzman C.P."/>
            <person name="Blackwell M."/>
            <person name="Jeffries T.W."/>
            <person name="Grigoriev I.V."/>
        </authorList>
    </citation>
    <scope>NUCLEOTIDE SEQUENCE [LARGE SCALE GENOMIC DNA]</scope>
    <source>
        <strain evidence="25">NRRL Y-17796</strain>
    </source>
</reference>
<dbReference type="Gene3D" id="1.20.5.1300">
    <property type="match status" value="1"/>
</dbReference>
<evidence type="ECO:0000313" key="24">
    <source>
        <dbReference type="EMBL" id="ODV88896.1"/>
    </source>
</evidence>
<dbReference type="PROSITE" id="PS00611">
    <property type="entry name" value="HISOL_DEHYDROGENASE"/>
    <property type="match status" value="1"/>
</dbReference>
<dbReference type="EC" id="3.5.4.19" evidence="9"/>
<comment type="pathway">
    <text evidence="6">Amino-acid biosynthesis; L-histidine biosynthesis; L-histidine from 5-phospho-alpha-D-ribose 1-diphosphate: step 2/9.</text>
</comment>
<dbReference type="FunFam" id="3.10.20.810:FF:000002">
    <property type="entry name" value="Histidine biosynthesis trifunctional protein"/>
    <property type="match status" value="1"/>
</dbReference>
<evidence type="ECO:0000256" key="21">
    <source>
        <dbReference type="ARBA" id="ARBA00023268"/>
    </source>
</evidence>
<evidence type="ECO:0000256" key="19">
    <source>
        <dbReference type="ARBA" id="ARBA00023027"/>
    </source>
</evidence>
<dbReference type="InterPro" id="IPR016161">
    <property type="entry name" value="Ald_DH/histidinol_DH"/>
</dbReference>
<dbReference type="EC" id="3.6.1.31" evidence="8"/>
<evidence type="ECO:0000256" key="16">
    <source>
        <dbReference type="ARBA" id="ARBA00022833"/>
    </source>
</evidence>
<keyword evidence="19" id="KW-0520">NAD</keyword>
<evidence type="ECO:0000256" key="5">
    <source>
        <dbReference type="ARBA" id="ARBA00005169"/>
    </source>
</evidence>
<evidence type="ECO:0000256" key="4">
    <source>
        <dbReference type="ARBA" id="ARBA00004940"/>
    </source>
</evidence>
<dbReference type="InterPro" id="IPR038019">
    <property type="entry name" value="PRib_AMP_CycHydrolase_sf"/>
</dbReference>
<dbReference type="FunFam" id="1.20.5.1300:FF:000002">
    <property type="entry name" value="Histidinol dehydrogenase, chloroplastic"/>
    <property type="match status" value="1"/>
</dbReference>
<keyword evidence="25" id="KW-1185">Reference proteome</keyword>
<dbReference type="GO" id="GO:0046872">
    <property type="term" value="F:metal ion binding"/>
    <property type="evidence" value="ECO:0007669"/>
    <property type="project" value="UniProtKB-KW"/>
</dbReference>
<sequence>MTQLLLAVAKTDRPDGLYSTLVVDSRERALGFVYSSFESVKAAIDSGTGVYQSRERGLWFKGASSGATQDLLSIGIDCDGDCLKFQVIQKGSGFCHLNTPTCFGPTEFSGLSALESTLKSRMENAPEGSYTKRLFTDSKLLSAKILEEAEELVDAKSKEEVSWEAADLFYFALARIVKDGLSLSDIERNLDLKALKVSRRTGNAKPKYQEAVEAKELKTKADTTPATSPPVDLVMQRYSSTSSDLDTVLQRPAQKSADIMKLVKPIVESVKTRGDAALLEYTKMFDKVELESCVISAPFPEELMKLDAKVKEAIDLSIENVRKFHAAQLQSTTVSVETAPGVICSRFARPIESVGLYIPGGTAVLPSTALMLGVPAQVAGCEEIVFASPPRKDGSITPEVVYVAHKVGAKCIVLAGGAQAVAAMAYGTESVPKTNKIMGPGNQFVTAAKMYVSNDTSAAIAIDMPAGPSEVLVIADSTCNPAFVAADLLSQAEHGVDSQVILIALALTEEELLAIEDEVKKQALALPRVDIVRGSIAHSITLTVETVTEAFELSNRYAPEHLILHIEKASERLDLVKNAGSVFVGQWSPESCGDYSSGTNHTLPTYGYAKMYSGVNTGTYLKHITSQELTEEGLKNIGPAVMSLASVEGLDAHGRAVGIRLASLN</sequence>
<dbReference type="GO" id="GO:0004636">
    <property type="term" value="F:phosphoribosyl-ATP diphosphatase activity"/>
    <property type="evidence" value="ECO:0007669"/>
    <property type="project" value="UniProtKB-EC"/>
</dbReference>
<dbReference type="NCBIfam" id="TIGR03188">
    <property type="entry name" value="histidine_hisI"/>
    <property type="match status" value="1"/>
</dbReference>
<dbReference type="Gene3D" id="1.10.287.1080">
    <property type="entry name" value="MazG-like"/>
    <property type="match status" value="1"/>
</dbReference>
<dbReference type="Gene3D" id="3.40.50.1980">
    <property type="entry name" value="Nitrogenase molybdenum iron protein domain"/>
    <property type="match status" value="2"/>
</dbReference>
<comment type="pathway">
    <text evidence="4">Amino-acid biosynthesis; L-histidine biosynthesis; L-histidine from 5-phospho-alpha-D-ribose 1-diphosphate: step 9/9.</text>
</comment>
<name>A0A1E4TAW2_9ASCO</name>
<evidence type="ECO:0000256" key="9">
    <source>
        <dbReference type="ARBA" id="ARBA00012721"/>
    </source>
</evidence>
<keyword evidence="13" id="KW-0479">Metal-binding</keyword>
<evidence type="ECO:0000256" key="3">
    <source>
        <dbReference type="ARBA" id="ARBA00001947"/>
    </source>
</evidence>
<dbReference type="GO" id="GO:0005524">
    <property type="term" value="F:ATP binding"/>
    <property type="evidence" value="ECO:0007669"/>
    <property type="project" value="UniProtKB-KW"/>
</dbReference>
<dbReference type="GO" id="GO:0000105">
    <property type="term" value="P:L-histidine biosynthetic process"/>
    <property type="evidence" value="ECO:0007669"/>
    <property type="project" value="UniProtKB-UniPathway"/>
</dbReference>
<keyword evidence="18" id="KW-0560">Oxidoreductase</keyword>
<dbReference type="EMBL" id="KV453843">
    <property type="protein sequence ID" value="ODV88896.1"/>
    <property type="molecule type" value="Genomic_DNA"/>
</dbReference>
<dbReference type="SUPFAM" id="SSF141734">
    <property type="entry name" value="HisI-like"/>
    <property type="match status" value="1"/>
</dbReference>
<evidence type="ECO:0000256" key="2">
    <source>
        <dbReference type="ARBA" id="ARBA00001460"/>
    </source>
</evidence>
<evidence type="ECO:0000256" key="12">
    <source>
        <dbReference type="ARBA" id="ARBA00022605"/>
    </source>
</evidence>
<evidence type="ECO:0000256" key="11">
    <source>
        <dbReference type="ARBA" id="ARBA00017884"/>
    </source>
</evidence>
<organism evidence="24 25">
    <name type="scientific">Tortispora caseinolytica NRRL Y-17796</name>
    <dbReference type="NCBI Taxonomy" id="767744"/>
    <lineage>
        <taxon>Eukaryota</taxon>
        <taxon>Fungi</taxon>
        <taxon>Dikarya</taxon>
        <taxon>Ascomycota</taxon>
        <taxon>Saccharomycotina</taxon>
        <taxon>Trigonopsidomycetes</taxon>
        <taxon>Trigonopsidales</taxon>
        <taxon>Trigonopsidaceae</taxon>
        <taxon>Tortispora</taxon>
    </lineage>
</organism>
<evidence type="ECO:0000256" key="13">
    <source>
        <dbReference type="ARBA" id="ARBA00022723"/>
    </source>
</evidence>
<dbReference type="InterPro" id="IPR001692">
    <property type="entry name" value="Histidinol_DH_CS"/>
</dbReference>
<dbReference type="GO" id="GO:0004635">
    <property type="term" value="F:phosphoribosyl-AMP cyclohydrolase activity"/>
    <property type="evidence" value="ECO:0007669"/>
    <property type="project" value="UniProtKB-EC"/>
</dbReference>
<dbReference type="FunFam" id="3.40.50.1980:FF:000050">
    <property type="entry name" value="Histidine biosynthesis trifunctional protein"/>
    <property type="match status" value="1"/>
</dbReference>
<dbReference type="GO" id="GO:0005829">
    <property type="term" value="C:cytosol"/>
    <property type="evidence" value="ECO:0007669"/>
    <property type="project" value="TreeGrafter"/>
</dbReference>
<dbReference type="AlphaFoldDB" id="A0A1E4TAW2"/>
<dbReference type="UniPathway" id="UPA00031">
    <property type="reaction ID" value="UER00007"/>
</dbReference>
<evidence type="ECO:0000259" key="23">
    <source>
        <dbReference type="Pfam" id="PF01502"/>
    </source>
</evidence>
<evidence type="ECO:0000256" key="6">
    <source>
        <dbReference type="ARBA" id="ARBA00005204"/>
    </source>
</evidence>
<accession>A0A1E4TAW2</accession>
<dbReference type="Pfam" id="PF00815">
    <property type="entry name" value="Histidinol_dh"/>
    <property type="match status" value="1"/>
</dbReference>
<comment type="catalytic activity">
    <reaction evidence="2">
        <text>1-(5-phospho-beta-D-ribosyl)-ATP + H2O = 1-(5-phospho-beta-D-ribosyl)-5'-AMP + diphosphate + H(+)</text>
        <dbReference type="Rhea" id="RHEA:22828"/>
        <dbReference type="ChEBI" id="CHEBI:15377"/>
        <dbReference type="ChEBI" id="CHEBI:15378"/>
        <dbReference type="ChEBI" id="CHEBI:33019"/>
        <dbReference type="ChEBI" id="CHEBI:59457"/>
        <dbReference type="ChEBI" id="CHEBI:73183"/>
        <dbReference type="EC" id="3.6.1.31"/>
    </reaction>
</comment>
<dbReference type="GO" id="GO:0051287">
    <property type="term" value="F:NAD binding"/>
    <property type="evidence" value="ECO:0007669"/>
    <property type="project" value="InterPro"/>
</dbReference>
<feature type="domain" description="Phosphoribosyl-AMP cyclohydrolase" evidence="23">
    <location>
        <begin position="33"/>
        <end position="103"/>
    </location>
</feature>
<dbReference type="InterPro" id="IPR002496">
    <property type="entry name" value="PRib_AMP_CycHydrolase_dom"/>
</dbReference>
<protein>
    <recommendedName>
        <fullName evidence="11">Histidine biosynthesis trifunctional protein</fullName>
        <ecNumber evidence="10">1.1.1.23</ecNumber>
        <ecNumber evidence="9">3.5.4.19</ecNumber>
        <ecNumber evidence="8">3.6.1.31</ecNumber>
    </recommendedName>
</protein>
<dbReference type="Pfam" id="PF01503">
    <property type="entry name" value="PRA-PH"/>
    <property type="match status" value="1"/>
</dbReference>
<dbReference type="HAMAP" id="MF_01024">
    <property type="entry name" value="HisD"/>
    <property type="match status" value="1"/>
</dbReference>
<dbReference type="PRINTS" id="PR00083">
    <property type="entry name" value="HOLDHDRGNASE"/>
</dbReference>
<evidence type="ECO:0000256" key="1">
    <source>
        <dbReference type="ARBA" id="ARBA00000024"/>
    </source>
</evidence>
<dbReference type="CDD" id="cd06572">
    <property type="entry name" value="Histidinol_dh"/>
    <property type="match status" value="1"/>
</dbReference>
<dbReference type="SUPFAM" id="SSF53720">
    <property type="entry name" value="ALDH-like"/>
    <property type="match status" value="1"/>
</dbReference>
<comment type="catalytic activity">
    <reaction evidence="22">
        <text>L-histidinol + 2 NAD(+) + H2O = L-histidine + 2 NADH + 3 H(+)</text>
        <dbReference type="Rhea" id="RHEA:20641"/>
        <dbReference type="ChEBI" id="CHEBI:15377"/>
        <dbReference type="ChEBI" id="CHEBI:15378"/>
        <dbReference type="ChEBI" id="CHEBI:57540"/>
        <dbReference type="ChEBI" id="CHEBI:57595"/>
        <dbReference type="ChEBI" id="CHEBI:57699"/>
        <dbReference type="ChEBI" id="CHEBI:57945"/>
        <dbReference type="EC" id="1.1.1.23"/>
    </reaction>
</comment>
<evidence type="ECO:0000256" key="20">
    <source>
        <dbReference type="ARBA" id="ARBA00023102"/>
    </source>
</evidence>
<dbReference type="Pfam" id="PF01502">
    <property type="entry name" value="PRA-CH"/>
    <property type="match status" value="1"/>
</dbReference>
<comment type="cofactor">
    <cofactor evidence="3">
        <name>Zn(2+)</name>
        <dbReference type="ChEBI" id="CHEBI:29105"/>
    </cofactor>
</comment>
<evidence type="ECO:0000256" key="22">
    <source>
        <dbReference type="ARBA" id="ARBA00049489"/>
    </source>
</evidence>
<keyword evidence="15" id="KW-0378">Hydrolase</keyword>
<evidence type="ECO:0000313" key="25">
    <source>
        <dbReference type="Proteomes" id="UP000095023"/>
    </source>
</evidence>
<evidence type="ECO:0000256" key="14">
    <source>
        <dbReference type="ARBA" id="ARBA00022741"/>
    </source>
</evidence>
<dbReference type="FunFam" id="3.40.50.1980:FF:000001">
    <property type="entry name" value="Histidinol dehydrogenase"/>
    <property type="match status" value="1"/>
</dbReference>
<dbReference type="Proteomes" id="UP000095023">
    <property type="component" value="Unassembled WGS sequence"/>
</dbReference>
<dbReference type="Gene3D" id="3.10.20.810">
    <property type="entry name" value="Phosphoribosyl-AMP cyclohydrolase"/>
    <property type="match status" value="1"/>
</dbReference>
<dbReference type="PANTHER" id="PTHR21256">
    <property type="entry name" value="HISTIDINOL DEHYDROGENASE HDH"/>
    <property type="match status" value="1"/>
</dbReference>
<dbReference type="EC" id="1.1.1.23" evidence="10"/>
<comment type="similarity">
    <text evidence="7">In the C-terminal section; belongs to the histidinol dehydrogenase family.</text>
</comment>
<keyword evidence="20" id="KW-0368">Histidine biosynthesis</keyword>
<keyword evidence="17" id="KW-0067">ATP-binding</keyword>
<dbReference type="NCBIfam" id="TIGR00069">
    <property type="entry name" value="hisD"/>
    <property type="match status" value="1"/>
</dbReference>
<evidence type="ECO:0000256" key="10">
    <source>
        <dbReference type="ARBA" id="ARBA00012965"/>
    </source>
</evidence>
<evidence type="ECO:0000256" key="18">
    <source>
        <dbReference type="ARBA" id="ARBA00023002"/>
    </source>
</evidence>
<dbReference type="FunFam" id="1.10.287.1080:FF:000002">
    <property type="entry name" value="Histidine biosynthesis bifunctional protein HisIE"/>
    <property type="match status" value="1"/>
</dbReference>